<dbReference type="AlphaFoldDB" id="A0AAN8E9G5"/>
<dbReference type="PANTHER" id="PTHR28532">
    <property type="entry name" value="GEO13458P1"/>
    <property type="match status" value="1"/>
</dbReference>
<dbReference type="Pfam" id="PF09811">
    <property type="entry name" value="Yae1_N"/>
    <property type="match status" value="1"/>
</dbReference>
<accession>A0AAN8E9G5</accession>
<dbReference type="PANTHER" id="PTHR28532:SF1">
    <property type="entry name" value="ORAL CANCER OVEREXPRESSED 1"/>
    <property type="match status" value="1"/>
</dbReference>
<comment type="similarity">
    <text evidence="1">Belongs to the LTO1 family.</text>
</comment>
<dbReference type="InterPro" id="IPR019191">
    <property type="entry name" value="Essential_protein_Yae1_N"/>
</dbReference>
<keyword evidence="4" id="KW-1185">Reference proteome</keyword>
<evidence type="ECO:0000313" key="4">
    <source>
        <dbReference type="Proteomes" id="UP001316803"/>
    </source>
</evidence>
<evidence type="ECO:0000256" key="1">
    <source>
        <dbReference type="ARBA" id="ARBA00038090"/>
    </source>
</evidence>
<feature type="domain" description="Essential protein Yae1 N-terminal" evidence="2">
    <location>
        <begin position="23"/>
        <end position="60"/>
    </location>
</feature>
<evidence type="ECO:0000259" key="2">
    <source>
        <dbReference type="Pfam" id="PF09811"/>
    </source>
</evidence>
<dbReference type="Proteomes" id="UP001316803">
    <property type="component" value="Unassembled WGS sequence"/>
</dbReference>
<proteinExistence type="inferred from homology"/>
<dbReference type="EMBL" id="JAKLMC020000040">
    <property type="protein sequence ID" value="KAK5949038.1"/>
    <property type="molecule type" value="Genomic_DNA"/>
</dbReference>
<organism evidence="3 4">
    <name type="scientific">Knufia fluminis</name>
    <dbReference type="NCBI Taxonomy" id="191047"/>
    <lineage>
        <taxon>Eukaryota</taxon>
        <taxon>Fungi</taxon>
        <taxon>Dikarya</taxon>
        <taxon>Ascomycota</taxon>
        <taxon>Pezizomycotina</taxon>
        <taxon>Eurotiomycetes</taxon>
        <taxon>Chaetothyriomycetidae</taxon>
        <taxon>Chaetothyriales</taxon>
        <taxon>Trichomeriaceae</taxon>
        <taxon>Knufia</taxon>
    </lineage>
</organism>
<dbReference type="InterPro" id="IPR052436">
    <property type="entry name" value="LTO1_adapter"/>
</dbReference>
<name>A0AAN8E9G5_9EURO</name>
<comment type="caution">
    <text evidence="3">The sequence shown here is derived from an EMBL/GenBank/DDBJ whole genome shotgun (WGS) entry which is preliminary data.</text>
</comment>
<sequence length="167" mass="17981">MAATTTDPFDDLLGLEDNFYQEGYEAGVADGEHAGLVEGKVFGIEKGYEKALELGKLHGRGLVWQMRSQGVPQGCDQAAIIAQLEQSKLPRNSRLVKHIEGLLTATDDKSVVMDNSDEAVTNFDERISRAQAKAKVIAAIVGEPLKVEVSTSATTGIEESKGLNARH</sequence>
<protein>
    <recommendedName>
        <fullName evidence="2">Essential protein Yae1 N-terminal domain-containing protein</fullName>
    </recommendedName>
</protein>
<gene>
    <name evidence="3" type="ORF">OHC33_009959</name>
</gene>
<evidence type="ECO:0000313" key="3">
    <source>
        <dbReference type="EMBL" id="KAK5949038.1"/>
    </source>
</evidence>
<reference evidence="3 4" key="1">
    <citation type="submission" date="2022-12" db="EMBL/GenBank/DDBJ databases">
        <title>Genomic features and morphological characterization of a novel Knufia sp. strain isolated from spacecraft assembly facility.</title>
        <authorList>
            <person name="Teixeira M."/>
            <person name="Chander A.M."/>
            <person name="Stajich J.E."/>
            <person name="Venkateswaran K."/>
        </authorList>
    </citation>
    <scope>NUCLEOTIDE SEQUENCE [LARGE SCALE GENOMIC DNA]</scope>
    <source>
        <strain evidence="3 4">FJI-L2-BK-P2</strain>
    </source>
</reference>